<sequence length="124" mass="13789">MSTPTALRHHSQIPHAPYVARKLSFDPARTRIKKRPVLALPSEKDQHVPAYAPGATAGPSCLLNNQTMDENIFNCLLSGNGITRWEWDGVVERCGTCGDYFLARTLRQHIKECNTDSNTDIVAL</sequence>
<gene>
    <name evidence="1" type="ORF">BDZ94DRAFT_786896</name>
</gene>
<dbReference type="OrthoDB" id="3070804at2759"/>
<keyword evidence="2" id="KW-1185">Reference proteome</keyword>
<evidence type="ECO:0000313" key="2">
    <source>
        <dbReference type="Proteomes" id="UP000807353"/>
    </source>
</evidence>
<comment type="caution">
    <text evidence="1">The sequence shown here is derived from an EMBL/GenBank/DDBJ whole genome shotgun (WGS) entry which is preliminary data.</text>
</comment>
<reference evidence="1" key="1">
    <citation type="submission" date="2020-11" db="EMBL/GenBank/DDBJ databases">
        <authorList>
            <consortium name="DOE Joint Genome Institute"/>
            <person name="Ahrendt S."/>
            <person name="Riley R."/>
            <person name="Andreopoulos W."/>
            <person name="Labutti K."/>
            <person name="Pangilinan J."/>
            <person name="Ruiz-Duenas F.J."/>
            <person name="Barrasa J.M."/>
            <person name="Sanchez-Garcia M."/>
            <person name="Camarero S."/>
            <person name="Miyauchi S."/>
            <person name="Serrano A."/>
            <person name="Linde D."/>
            <person name="Babiker R."/>
            <person name="Drula E."/>
            <person name="Ayuso-Fernandez I."/>
            <person name="Pacheco R."/>
            <person name="Padilla G."/>
            <person name="Ferreira P."/>
            <person name="Barriuso J."/>
            <person name="Kellner H."/>
            <person name="Castanera R."/>
            <person name="Alfaro M."/>
            <person name="Ramirez L."/>
            <person name="Pisabarro A.G."/>
            <person name="Kuo A."/>
            <person name="Tritt A."/>
            <person name="Lipzen A."/>
            <person name="He G."/>
            <person name="Yan M."/>
            <person name="Ng V."/>
            <person name="Cullen D."/>
            <person name="Martin F."/>
            <person name="Rosso M.-N."/>
            <person name="Henrissat B."/>
            <person name="Hibbett D."/>
            <person name="Martinez A.T."/>
            <person name="Grigoriev I.V."/>
        </authorList>
    </citation>
    <scope>NUCLEOTIDE SEQUENCE</scope>
    <source>
        <strain evidence="1">CBS 247.69</strain>
    </source>
</reference>
<dbReference type="Proteomes" id="UP000807353">
    <property type="component" value="Unassembled WGS sequence"/>
</dbReference>
<protein>
    <submittedName>
        <fullName evidence="1">Uncharacterized protein</fullName>
    </submittedName>
</protein>
<dbReference type="AlphaFoldDB" id="A0A9P6CQA9"/>
<dbReference type="EMBL" id="MU150233">
    <property type="protein sequence ID" value="KAF9468458.1"/>
    <property type="molecule type" value="Genomic_DNA"/>
</dbReference>
<organism evidence="1 2">
    <name type="scientific">Collybia nuda</name>
    <dbReference type="NCBI Taxonomy" id="64659"/>
    <lineage>
        <taxon>Eukaryota</taxon>
        <taxon>Fungi</taxon>
        <taxon>Dikarya</taxon>
        <taxon>Basidiomycota</taxon>
        <taxon>Agaricomycotina</taxon>
        <taxon>Agaricomycetes</taxon>
        <taxon>Agaricomycetidae</taxon>
        <taxon>Agaricales</taxon>
        <taxon>Tricholomatineae</taxon>
        <taxon>Clitocybaceae</taxon>
        <taxon>Collybia</taxon>
    </lineage>
</organism>
<name>A0A9P6CQA9_9AGAR</name>
<evidence type="ECO:0000313" key="1">
    <source>
        <dbReference type="EMBL" id="KAF9468458.1"/>
    </source>
</evidence>
<proteinExistence type="predicted"/>
<accession>A0A9P6CQA9</accession>